<evidence type="ECO:0000256" key="3">
    <source>
        <dbReference type="ARBA" id="ARBA00022842"/>
    </source>
</evidence>
<accession>A0AAJ7SIB4</accession>
<keyword evidence="3" id="KW-0460">Magnesium</keyword>
<dbReference type="SUPFAM" id="SSF51695">
    <property type="entry name" value="PLC-like phosphodiesterases"/>
    <property type="match status" value="1"/>
</dbReference>
<dbReference type="RefSeq" id="XP_028968428.1">
    <property type="nucleotide sequence ID" value="XM_029112595.1"/>
</dbReference>
<name>A0AAJ7SIB4_9ACAR</name>
<keyword evidence="4" id="KW-1015">Disulfide bond</keyword>
<dbReference type="GO" id="GO:0046872">
    <property type="term" value="F:metal ion binding"/>
    <property type="evidence" value="ECO:0007669"/>
    <property type="project" value="UniProtKB-KW"/>
</dbReference>
<dbReference type="InterPro" id="IPR017946">
    <property type="entry name" value="PLC-like_Pdiesterase_TIM-brl"/>
</dbReference>
<proteinExistence type="predicted"/>
<evidence type="ECO:0000313" key="6">
    <source>
        <dbReference type="Proteomes" id="UP000694867"/>
    </source>
</evidence>
<dbReference type="KEGG" id="goe:114827987"/>
<evidence type="ECO:0000256" key="5">
    <source>
        <dbReference type="ARBA" id="ARBA00023239"/>
    </source>
</evidence>
<dbReference type="GO" id="GO:0016829">
    <property type="term" value="F:lyase activity"/>
    <property type="evidence" value="ECO:0007669"/>
    <property type="project" value="UniProtKB-KW"/>
</dbReference>
<evidence type="ECO:0000313" key="7">
    <source>
        <dbReference type="RefSeq" id="XP_028968428.1"/>
    </source>
</evidence>
<dbReference type="GO" id="GO:0008081">
    <property type="term" value="F:phosphoric diester hydrolase activity"/>
    <property type="evidence" value="ECO:0007669"/>
    <property type="project" value="InterPro"/>
</dbReference>
<dbReference type="Proteomes" id="UP000694867">
    <property type="component" value="Unplaced"/>
</dbReference>
<dbReference type="AlphaFoldDB" id="A0AAJ7SIB4"/>
<sequence>MTWPSEKTLNSIIESDKRAILTFQKNGYLQDRFLPGVQHIWANTDEVDVLQERLENGQSLRRPYGWFYSAMAQTTAQGVWSVIFDKYRGGVRGLAHRDNFRISSWYSEDQSMRDGANIIAMDYFASSDMVDICKSINSERVARASDGISNEVKTTKKK</sequence>
<protein>
    <submittedName>
        <fullName evidence="7">Uncharacterized protein LOC114827987</fullName>
    </submittedName>
</protein>
<evidence type="ECO:0000256" key="4">
    <source>
        <dbReference type="ARBA" id="ARBA00023157"/>
    </source>
</evidence>
<evidence type="ECO:0000256" key="1">
    <source>
        <dbReference type="ARBA" id="ARBA00000110"/>
    </source>
</evidence>
<reference evidence="7" key="1">
    <citation type="submission" date="2025-08" db="UniProtKB">
        <authorList>
            <consortium name="RefSeq"/>
        </authorList>
    </citation>
    <scope>IDENTIFICATION</scope>
</reference>
<dbReference type="GO" id="GO:0006629">
    <property type="term" value="P:lipid metabolic process"/>
    <property type="evidence" value="ECO:0007669"/>
    <property type="project" value="InterPro"/>
</dbReference>
<gene>
    <name evidence="7" type="primary">LOC114827987</name>
</gene>
<organism evidence="6 7">
    <name type="scientific">Galendromus occidentalis</name>
    <name type="common">western predatory mite</name>
    <dbReference type="NCBI Taxonomy" id="34638"/>
    <lineage>
        <taxon>Eukaryota</taxon>
        <taxon>Metazoa</taxon>
        <taxon>Ecdysozoa</taxon>
        <taxon>Arthropoda</taxon>
        <taxon>Chelicerata</taxon>
        <taxon>Arachnida</taxon>
        <taxon>Acari</taxon>
        <taxon>Parasitiformes</taxon>
        <taxon>Mesostigmata</taxon>
        <taxon>Gamasina</taxon>
        <taxon>Phytoseioidea</taxon>
        <taxon>Phytoseiidae</taxon>
        <taxon>Typhlodrominae</taxon>
        <taxon>Galendromus</taxon>
    </lineage>
</organism>
<keyword evidence="6" id="KW-1185">Reference proteome</keyword>
<keyword evidence="2" id="KW-0479">Metal-binding</keyword>
<dbReference type="GeneID" id="114827987"/>
<keyword evidence="5" id="KW-0456">Lyase</keyword>
<comment type="catalytic activity">
    <reaction evidence="1">
        <text>an N-(acyl)-sphingosylphosphoethanolamine = an N-(acyl)-sphingosyl-1,3-cyclic phosphate + ethanolamine</text>
        <dbReference type="Rhea" id="RHEA:60648"/>
        <dbReference type="ChEBI" id="CHEBI:57603"/>
        <dbReference type="ChEBI" id="CHEBI:143891"/>
        <dbReference type="ChEBI" id="CHEBI:143892"/>
    </reaction>
</comment>
<evidence type="ECO:0000256" key="2">
    <source>
        <dbReference type="ARBA" id="ARBA00022723"/>
    </source>
</evidence>